<dbReference type="InterPro" id="IPR003439">
    <property type="entry name" value="ABC_transporter-like_ATP-bd"/>
</dbReference>
<dbReference type="Proteomes" id="UP000278804">
    <property type="component" value="Chromosome"/>
</dbReference>
<dbReference type="SMART" id="SM00382">
    <property type="entry name" value="AAA"/>
    <property type="match status" value="1"/>
</dbReference>
<name>A0A3S8RP27_9FIRM</name>
<dbReference type="RefSeq" id="WP_125164725.1">
    <property type="nucleotide sequence ID" value="NZ_CP034234.1"/>
</dbReference>
<keyword evidence="2" id="KW-0547">Nucleotide-binding</keyword>
<gene>
    <name evidence="5" type="primary">sufC</name>
    <name evidence="5" type="ORF">EEI45_07325</name>
</gene>
<dbReference type="AlphaFoldDB" id="A0A3S8RP27"/>
<organism evidence="5 6">
    <name type="scientific">Erysipelothrix piscisicarius</name>
    <dbReference type="NCBI Taxonomy" id="2485784"/>
    <lineage>
        <taxon>Bacteria</taxon>
        <taxon>Bacillati</taxon>
        <taxon>Bacillota</taxon>
        <taxon>Erysipelotrichia</taxon>
        <taxon>Erysipelotrichales</taxon>
        <taxon>Erysipelotrichaceae</taxon>
        <taxon>Erysipelothrix</taxon>
    </lineage>
</organism>
<sequence length="271" mass="30659">MAQLRIENLHVAIEGKEILKGVNLVINENEIHAIMGPNGNGKSTLLSAIMGHPRYEITEGSVYVDDINVLELEVDERSKLGLFLGMQYPQEVSGVTNSDFLKSALNARRETPIGLFEFVKSMEGSIERLKMKEDLAHRFLNEGFSGGEKKRNEILQMIMLEPRFAMLDEIDSGLDIDALELVAKVLKQEQDKQKMGLIIVSHYERFFELIQPTHTHIMIDGRIVLSSDETLVSKIDREGYDWIEETLEKEKVTKRPSVLGTCAVREAMGDK</sequence>
<evidence type="ECO:0000313" key="5">
    <source>
        <dbReference type="EMBL" id="AZK44563.1"/>
    </source>
</evidence>
<dbReference type="NCBIfam" id="TIGR01978">
    <property type="entry name" value="sufC"/>
    <property type="match status" value="1"/>
</dbReference>
<reference evidence="5 6" key="1">
    <citation type="journal article" date="2020" name="Int. J. Syst. Evol. Microbiol.">
        <title>Description of Erysipelothrix piscisicarius sp. nov., an emergent fish pathogen, and assessment of virulence using a tiger barb (Puntigrus tetrazona) infection model.</title>
        <authorList>
            <person name="Pomaranski E.K."/>
            <person name="Griffin M.J."/>
            <person name="Camus A.C."/>
            <person name="Armwood A.R."/>
            <person name="Shelley J."/>
            <person name="Waldbieser G.C."/>
            <person name="LaFrentz B.R."/>
            <person name="Garcia J.C."/>
            <person name="Yanong R."/>
            <person name="Soto E."/>
        </authorList>
    </citation>
    <scope>NUCLEOTIDE SEQUENCE [LARGE SCALE GENOMIC DNA]</scope>
    <source>
        <strain evidence="5 6">15TAL0474</strain>
    </source>
</reference>
<dbReference type="Pfam" id="PF00005">
    <property type="entry name" value="ABC_tran"/>
    <property type="match status" value="1"/>
</dbReference>
<dbReference type="PROSITE" id="PS50893">
    <property type="entry name" value="ABC_TRANSPORTER_2"/>
    <property type="match status" value="1"/>
</dbReference>
<protein>
    <submittedName>
        <fullName evidence="5">Fe-S cluster assembly ATPase SufC</fullName>
    </submittedName>
</protein>
<dbReference type="PROSITE" id="PS00211">
    <property type="entry name" value="ABC_TRANSPORTER_1"/>
    <property type="match status" value="1"/>
</dbReference>
<feature type="domain" description="ABC transporter" evidence="4">
    <location>
        <begin position="4"/>
        <end position="245"/>
    </location>
</feature>
<dbReference type="EMBL" id="CP034234">
    <property type="protein sequence ID" value="AZK44563.1"/>
    <property type="molecule type" value="Genomic_DNA"/>
</dbReference>
<dbReference type="Gene3D" id="3.40.50.300">
    <property type="entry name" value="P-loop containing nucleotide triphosphate hydrolases"/>
    <property type="match status" value="1"/>
</dbReference>
<keyword evidence="6" id="KW-1185">Reference proteome</keyword>
<keyword evidence="3" id="KW-0067">ATP-binding</keyword>
<evidence type="ECO:0000256" key="1">
    <source>
        <dbReference type="ARBA" id="ARBA00006216"/>
    </source>
</evidence>
<dbReference type="PANTHER" id="PTHR43204:SF1">
    <property type="entry name" value="ABC TRANSPORTER I FAMILY MEMBER 6, CHLOROPLASTIC"/>
    <property type="match status" value="1"/>
</dbReference>
<dbReference type="SUPFAM" id="SSF52540">
    <property type="entry name" value="P-loop containing nucleoside triphosphate hydrolases"/>
    <property type="match status" value="1"/>
</dbReference>
<evidence type="ECO:0000313" key="6">
    <source>
        <dbReference type="Proteomes" id="UP000278804"/>
    </source>
</evidence>
<comment type="similarity">
    <text evidence="1">Belongs to the ABC transporter superfamily. Ycf16 family.</text>
</comment>
<evidence type="ECO:0000259" key="4">
    <source>
        <dbReference type="PROSITE" id="PS50893"/>
    </source>
</evidence>
<accession>A0A3S8RP27</accession>
<dbReference type="InterPro" id="IPR003593">
    <property type="entry name" value="AAA+_ATPase"/>
</dbReference>
<dbReference type="InterPro" id="IPR027417">
    <property type="entry name" value="P-loop_NTPase"/>
</dbReference>
<dbReference type="InterPro" id="IPR017871">
    <property type="entry name" value="ABC_transporter-like_CS"/>
</dbReference>
<dbReference type="GO" id="GO:0005524">
    <property type="term" value="F:ATP binding"/>
    <property type="evidence" value="ECO:0007669"/>
    <property type="project" value="UniProtKB-KW"/>
</dbReference>
<evidence type="ECO:0000256" key="2">
    <source>
        <dbReference type="ARBA" id="ARBA00022741"/>
    </source>
</evidence>
<dbReference type="InterPro" id="IPR010230">
    <property type="entry name" value="FeS-cluster_ATPase_SufC"/>
</dbReference>
<evidence type="ECO:0000256" key="3">
    <source>
        <dbReference type="ARBA" id="ARBA00022840"/>
    </source>
</evidence>
<proteinExistence type="inferred from homology"/>
<dbReference type="KEGG" id="eri:EEI45_07325"/>
<dbReference type="GO" id="GO:0016887">
    <property type="term" value="F:ATP hydrolysis activity"/>
    <property type="evidence" value="ECO:0007669"/>
    <property type="project" value="InterPro"/>
</dbReference>
<dbReference type="CDD" id="cd03217">
    <property type="entry name" value="ABC_FeS_Assembly"/>
    <property type="match status" value="1"/>
</dbReference>
<dbReference type="PANTHER" id="PTHR43204">
    <property type="entry name" value="ABC TRANSPORTER I FAMILY MEMBER 6, CHLOROPLASTIC"/>
    <property type="match status" value="1"/>
</dbReference>